<proteinExistence type="predicted"/>
<gene>
    <name evidence="1" type="ORF">CH63R_04681</name>
</gene>
<dbReference type="GeneID" id="28863763"/>
<dbReference type="Proteomes" id="UP000092177">
    <property type="component" value="Chromosome 3"/>
</dbReference>
<keyword evidence="2" id="KW-1185">Reference proteome</keyword>
<reference evidence="2" key="1">
    <citation type="journal article" date="2017" name="BMC Genomics">
        <title>Gapless genome assembly of Colletotrichum higginsianum reveals chromosome structure and association of transposable elements with secondary metabolite gene clusters.</title>
        <authorList>
            <person name="Dallery J.-F."/>
            <person name="Lapalu N."/>
            <person name="Zampounis A."/>
            <person name="Pigne S."/>
            <person name="Luyten I."/>
            <person name="Amselem J."/>
            <person name="Wittenberg A.H.J."/>
            <person name="Zhou S."/>
            <person name="de Queiroz M.V."/>
            <person name="Robin G.P."/>
            <person name="Auger A."/>
            <person name="Hainaut M."/>
            <person name="Henrissat B."/>
            <person name="Kim K.-T."/>
            <person name="Lee Y.-H."/>
            <person name="Lespinet O."/>
            <person name="Schwartz D.C."/>
            <person name="Thon M.R."/>
            <person name="O'Connell R.J."/>
        </authorList>
    </citation>
    <scope>NUCLEOTIDE SEQUENCE [LARGE SCALE GENOMIC DNA]</scope>
    <source>
        <strain evidence="2">IMI 349063</strain>
    </source>
</reference>
<dbReference type="AlphaFoldDB" id="A0A1B7YK59"/>
<name>A0A1B7YK59_COLHI</name>
<comment type="caution">
    <text evidence="1">The sequence shown here is derived from an EMBL/GenBank/DDBJ whole genome shotgun (WGS) entry which is preliminary data.</text>
</comment>
<evidence type="ECO:0000313" key="1">
    <source>
        <dbReference type="EMBL" id="OBR12385.1"/>
    </source>
</evidence>
<protein>
    <submittedName>
        <fullName evidence="1">Uncharacterized protein</fullName>
    </submittedName>
</protein>
<sequence>MVSALPVYLGEAALSRSQGAGELSDSASGSMWTMLFKHQKRHQHQSVKGGACVHLIQIDDTCMPFRVGMEHIARRYSTEAKLSKTLPPRLPWGGGGPRIRCEVLTWRPSVPFFRQRCRLIHQKPGKS</sequence>
<dbReference type="EMBL" id="LTAN01000003">
    <property type="protein sequence ID" value="OBR12385.1"/>
    <property type="molecule type" value="Genomic_DNA"/>
</dbReference>
<organism evidence="1 2">
    <name type="scientific">Colletotrichum higginsianum (strain IMI 349063)</name>
    <name type="common">Crucifer anthracnose fungus</name>
    <dbReference type="NCBI Taxonomy" id="759273"/>
    <lineage>
        <taxon>Eukaryota</taxon>
        <taxon>Fungi</taxon>
        <taxon>Dikarya</taxon>
        <taxon>Ascomycota</taxon>
        <taxon>Pezizomycotina</taxon>
        <taxon>Sordariomycetes</taxon>
        <taxon>Hypocreomycetidae</taxon>
        <taxon>Glomerellales</taxon>
        <taxon>Glomerellaceae</taxon>
        <taxon>Colletotrichum</taxon>
        <taxon>Colletotrichum destructivum species complex</taxon>
    </lineage>
</organism>
<dbReference type="KEGG" id="chig:CH63R_04681"/>
<dbReference type="RefSeq" id="XP_018160902.1">
    <property type="nucleotide sequence ID" value="XM_018299656.1"/>
</dbReference>
<accession>A0A1B7YK59</accession>
<evidence type="ECO:0000313" key="2">
    <source>
        <dbReference type="Proteomes" id="UP000092177"/>
    </source>
</evidence>
<dbReference type="VEuPathDB" id="FungiDB:CH63R_04681"/>